<keyword evidence="2" id="KW-1185">Reference proteome</keyword>
<dbReference type="EMBL" id="KK118740">
    <property type="protein sequence ID" value="KFM73742.1"/>
    <property type="molecule type" value="Genomic_DNA"/>
</dbReference>
<proteinExistence type="predicted"/>
<feature type="non-terminal residue" evidence="1">
    <location>
        <position position="281"/>
    </location>
</feature>
<accession>A0A087U8Q3</accession>
<evidence type="ECO:0000313" key="1">
    <source>
        <dbReference type="EMBL" id="KFM73742.1"/>
    </source>
</evidence>
<dbReference type="SUPFAM" id="SSF53474">
    <property type="entry name" value="alpha/beta-Hydrolases"/>
    <property type="match status" value="1"/>
</dbReference>
<evidence type="ECO:0008006" key="3">
    <source>
        <dbReference type="Google" id="ProtNLM"/>
    </source>
</evidence>
<dbReference type="InterPro" id="IPR019149">
    <property type="entry name" value="ABHD18"/>
</dbReference>
<dbReference type="AlphaFoldDB" id="A0A087U8Q3"/>
<dbReference type="OMA" id="MGGHRAS"/>
<evidence type="ECO:0000313" key="2">
    <source>
        <dbReference type="Proteomes" id="UP000054359"/>
    </source>
</evidence>
<name>A0A087U8Q3_STEMI</name>
<sequence length="281" mass="31569">MKSFCDFHFSCRKCFTECIMRSSLHNVSDIFVMGGCLILESLALFHWCEREGFGPLGISGISMGGHMASLAGCSWHKPIPIIPCLSWTTASCVFTEGVMSAGIPWPLLQNQYSSDHVYQDEIWKMLHSPEESDAFKAGILFSRNYPSSLERMELLKQEESTNDRNTHLNENSSLYSKSKSHQLLSPSELSKLEALNFMRGIMDECTHLGNFAPPVDPSLSIVVTAEHDAYVPRDGIKSIGDLWKGCEVRYIDAGHITAFLFNHGVFRKAIIDAFEKTVQKY</sequence>
<dbReference type="PANTHER" id="PTHR13617">
    <property type="entry name" value="PROTEIN ABHD18"/>
    <property type="match status" value="1"/>
</dbReference>
<dbReference type="OrthoDB" id="9987145at2759"/>
<dbReference type="Pfam" id="PF09752">
    <property type="entry name" value="ABHD18"/>
    <property type="match status" value="1"/>
</dbReference>
<dbReference type="Proteomes" id="UP000054359">
    <property type="component" value="Unassembled WGS sequence"/>
</dbReference>
<organism evidence="1 2">
    <name type="scientific">Stegodyphus mimosarum</name>
    <name type="common">African social velvet spider</name>
    <dbReference type="NCBI Taxonomy" id="407821"/>
    <lineage>
        <taxon>Eukaryota</taxon>
        <taxon>Metazoa</taxon>
        <taxon>Ecdysozoa</taxon>
        <taxon>Arthropoda</taxon>
        <taxon>Chelicerata</taxon>
        <taxon>Arachnida</taxon>
        <taxon>Araneae</taxon>
        <taxon>Araneomorphae</taxon>
        <taxon>Entelegynae</taxon>
        <taxon>Eresoidea</taxon>
        <taxon>Eresidae</taxon>
        <taxon>Stegodyphus</taxon>
    </lineage>
</organism>
<dbReference type="PANTHER" id="PTHR13617:SF14">
    <property type="entry name" value="PROTEIN ABHD18"/>
    <property type="match status" value="1"/>
</dbReference>
<dbReference type="InterPro" id="IPR029058">
    <property type="entry name" value="AB_hydrolase_fold"/>
</dbReference>
<reference evidence="1 2" key="1">
    <citation type="submission" date="2013-11" db="EMBL/GenBank/DDBJ databases">
        <title>Genome sequencing of Stegodyphus mimosarum.</title>
        <authorList>
            <person name="Bechsgaard J."/>
        </authorList>
    </citation>
    <scope>NUCLEOTIDE SEQUENCE [LARGE SCALE GENOMIC DNA]</scope>
</reference>
<gene>
    <name evidence="1" type="ORF">X975_15341</name>
</gene>
<protein>
    <recommendedName>
        <fullName evidence="3">Protein ABHD18</fullName>
    </recommendedName>
</protein>